<dbReference type="InterPro" id="IPR036890">
    <property type="entry name" value="HATPase_C_sf"/>
</dbReference>
<sequence>MKRKIMSSMLSTLILSLAIMTVLFIVIENYQYLENMKQTLKVNNELIINVLRNEREEDRKKLFKDNFKNEMIRQTYIDSRGNVLSDSVADSTIMDNHSLRKEVQEARKNGTGYSIRHSITTSTSTLYFATAFEGGYIVRSAITMQTIKGIESNYFKYYMLIMAFSVLVSLVFASQLSHSIVKPIKDLQFITDRISQGELNRRVNVNSADEIGRLAITFNKMAGRLQDTLKDSLDKQNKLEAILKSMDSGVIAVDKNHKIIIANPYAKKIFGINRDIIGKNLMDNIRDFELENIFKDSKEDYREIRILWPKERELRIRTADIINNKEKIGTVAVVQDITDVKKLENMRSQFVANVSHELKTPLTSIKGFAETLKYVEDAENRNRFLNIINDEADRLTRLINDILILSHIESGVEQKKEEISINTIIKDVYYLMKNIAEKKNIKILLQEEKIPCIWGDSDRVKQMLINLVDNAIKYSERNGNVIIEVKHENKKCIISIEDTGVGIPKEDLGRLFERFYRVDKARSRAQGGTGLGLAIVKHIVMGLNGSIEVHSELGKGSRFTVKIPIEEI</sequence>
<comment type="caution">
    <text evidence="13">The sequence shown here is derived from an EMBL/GenBank/DDBJ whole genome shotgun (WGS) entry which is preliminary data.</text>
</comment>
<dbReference type="InterPro" id="IPR013767">
    <property type="entry name" value="PAS_fold"/>
</dbReference>
<keyword evidence="9" id="KW-1133">Transmembrane helix</keyword>
<dbReference type="NCBIfam" id="TIGR00229">
    <property type="entry name" value="sensory_box"/>
    <property type="match status" value="1"/>
</dbReference>
<dbReference type="SMART" id="SM00304">
    <property type="entry name" value="HAMP"/>
    <property type="match status" value="1"/>
</dbReference>
<dbReference type="InterPro" id="IPR050351">
    <property type="entry name" value="BphY/WalK/GraS-like"/>
</dbReference>
<dbReference type="InterPro" id="IPR003594">
    <property type="entry name" value="HATPase_dom"/>
</dbReference>
<dbReference type="SUPFAM" id="SSF47384">
    <property type="entry name" value="Homodimeric domain of signal transducing histidine kinase"/>
    <property type="match status" value="1"/>
</dbReference>
<evidence type="ECO:0000256" key="8">
    <source>
        <dbReference type="ARBA" id="ARBA00023136"/>
    </source>
</evidence>
<dbReference type="InterPro" id="IPR000014">
    <property type="entry name" value="PAS"/>
</dbReference>
<feature type="domain" description="PAS" evidence="11">
    <location>
        <begin position="235"/>
        <end position="275"/>
    </location>
</feature>
<dbReference type="Gene3D" id="3.30.450.20">
    <property type="entry name" value="PAS domain"/>
    <property type="match status" value="1"/>
</dbReference>
<dbReference type="CDD" id="cd16922">
    <property type="entry name" value="HATPase_EvgS-ArcB-TorS-like"/>
    <property type="match status" value="1"/>
</dbReference>
<keyword evidence="4" id="KW-0597">Phosphoprotein</keyword>
<dbReference type="EC" id="2.7.13.3" evidence="3"/>
<evidence type="ECO:0000313" key="13">
    <source>
        <dbReference type="EMBL" id="MDW8801105.1"/>
    </source>
</evidence>
<evidence type="ECO:0000256" key="1">
    <source>
        <dbReference type="ARBA" id="ARBA00000085"/>
    </source>
</evidence>
<dbReference type="NCBIfam" id="NF046044">
    <property type="entry name" value="PnpS"/>
    <property type="match status" value="1"/>
</dbReference>
<comment type="catalytic activity">
    <reaction evidence="1">
        <text>ATP + protein L-histidine = ADP + protein N-phospho-L-histidine.</text>
        <dbReference type="EC" id="2.7.13.3"/>
    </reaction>
</comment>
<dbReference type="Pfam" id="PF00989">
    <property type="entry name" value="PAS"/>
    <property type="match status" value="1"/>
</dbReference>
<feature type="transmembrane region" description="Helical" evidence="9">
    <location>
        <begin position="6"/>
        <end position="27"/>
    </location>
</feature>
<dbReference type="Gene3D" id="3.30.565.10">
    <property type="entry name" value="Histidine kinase-like ATPase, C-terminal domain"/>
    <property type="match status" value="1"/>
</dbReference>
<keyword evidence="14" id="KW-1185">Reference proteome</keyword>
<dbReference type="InterPro" id="IPR035965">
    <property type="entry name" value="PAS-like_dom_sf"/>
</dbReference>
<dbReference type="InterPro" id="IPR005467">
    <property type="entry name" value="His_kinase_dom"/>
</dbReference>
<dbReference type="InterPro" id="IPR003661">
    <property type="entry name" value="HisK_dim/P_dom"/>
</dbReference>
<dbReference type="Gene3D" id="1.10.287.130">
    <property type="match status" value="1"/>
</dbReference>
<dbReference type="CDD" id="cd00130">
    <property type="entry name" value="PAS"/>
    <property type="match status" value="1"/>
</dbReference>
<keyword evidence="9" id="KW-0812">Transmembrane</keyword>
<keyword evidence="13" id="KW-0067">ATP-binding</keyword>
<keyword evidence="7" id="KW-0902">Two-component regulatory system</keyword>
<dbReference type="Pfam" id="PF02518">
    <property type="entry name" value="HATPase_c"/>
    <property type="match status" value="1"/>
</dbReference>
<dbReference type="PROSITE" id="PS50109">
    <property type="entry name" value="HIS_KIN"/>
    <property type="match status" value="1"/>
</dbReference>
<evidence type="ECO:0000256" key="5">
    <source>
        <dbReference type="ARBA" id="ARBA00022679"/>
    </source>
</evidence>
<feature type="domain" description="HAMP" evidence="12">
    <location>
        <begin position="178"/>
        <end position="230"/>
    </location>
</feature>
<dbReference type="InterPro" id="IPR004358">
    <property type="entry name" value="Sig_transdc_His_kin-like_C"/>
</dbReference>
<keyword evidence="8 9" id="KW-0472">Membrane</keyword>
<evidence type="ECO:0000256" key="2">
    <source>
        <dbReference type="ARBA" id="ARBA00004370"/>
    </source>
</evidence>
<dbReference type="SUPFAM" id="SSF158472">
    <property type="entry name" value="HAMP domain-like"/>
    <property type="match status" value="1"/>
</dbReference>
<protein>
    <recommendedName>
        <fullName evidence="3">histidine kinase</fullName>
        <ecNumber evidence="3">2.7.13.3</ecNumber>
    </recommendedName>
</protein>
<dbReference type="SMART" id="SM00388">
    <property type="entry name" value="HisKA"/>
    <property type="match status" value="1"/>
</dbReference>
<dbReference type="SMART" id="SM00091">
    <property type="entry name" value="PAS"/>
    <property type="match status" value="1"/>
</dbReference>
<evidence type="ECO:0000313" key="14">
    <source>
        <dbReference type="Proteomes" id="UP001281656"/>
    </source>
</evidence>
<dbReference type="GO" id="GO:0005524">
    <property type="term" value="F:ATP binding"/>
    <property type="evidence" value="ECO:0007669"/>
    <property type="project" value="UniProtKB-KW"/>
</dbReference>
<name>A0ABU4JSJ7_9CLOT</name>
<dbReference type="PROSITE" id="PS50112">
    <property type="entry name" value="PAS"/>
    <property type="match status" value="1"/>
</dbReference>
<feature type="domain" description="Histidine kinase" evidence="10">
    <location>
        <begin position="353"/>
        <end position="567"/>
    </location>
</feature>
<dbReference type="RefSeq" id="WP_318797804.1">
    <property type="nucleotide sequence ID" value="NZ_JARUJP010000007.1"/>
</dbReference>
<dbReference type="PANTHER" id="PTHR45453">
    <property type="entry name" value="PHOSPHATE REGULON SENSOR PROTEIN PHOR"/>
    <property type="match status" value="1"/>
</dbReference>
<dbReference type="SUPFAM" id="SSF55785">
    <property type="entry name" value="PYP-like sensor domain (PAS domain)"/>
    <property type="match status" value="1"/>
</dbReference>
<dbReference type="PRINTS" id="PR00344">
    <property type="entry name" value="BCTRLSENSOR"/>
</dbReference>
<dbReference type="CDD" id="cd06225">
    <property type="entry name" value="HAMP"/>
    <property type="match status" value="1"/>
</dbReference>
<keyword evidence="13" id="KW-0547">Nucleotide-binding</keyword>
<dbReference type="Gene3D" id="6.10.340.10">
    <property type="match status" value="1"/>
</dbReference>
<evidence type="ECO:0000259" key="11">
    <source>
        <dbReference type="PROSITE" id="PS50112"/>
    </source>
</evidence>
<dbReference type="Pfam" id="PF00512">
    <property type="entry name" value="HisKA"/>
    <property type="match status" value="1"/>
</dbReference>
<evidence type="ECO:0000259" key="12">
    <source>
        <dbReference type="PROSITE" id="PS50885"/>
    </source>
</evidence>
<gene>
    <name evidence="13" type="ORF">P8V03_08035</name>
</gene>
<evidence type="ECO:0000259" key="10">
    <source>
        <dbReference type="PROSITE" id="PS50109"/>
    </source>
</evidence>
<comment type="subcellular location">
    <subcellularLocation>
        <location evidence="2">Membrane</location>
    </subcellularLocation>
</comment>
<evidence type="ECO:0000256" key="4">
    <source>
        <dbReference type="ARBA" id="ARBA00022553"/>
    </source>
</evidence>
<dbReference type="InterPro" id="IPR003660">
    <property type="entry name" value="HAMP_dom"/>
</dbReference>
<dbReference type="InterPro" id="IPR036097">
    <property type="entry name" value="HisK_dim/P_sf"/>
</dbReference>
<feature type="transmembrane region" description="Helical" evidence="9">
    <location>
        <begin position="157"/>
        <end position="176"/>
    </location>
</feature>
<keyword evidence="5" id="KW-0808">Transferase</keyword>
<keyword evidence="6" id="KW-0418">Kinase</keyword>
<dbReference type="Proteomes" id="UP001281656">
    <property type="component" value="Unassembled WGS sequence"/>
</dbReference>
<proteinExistence type="predicted"/>
<dbReference type="EMBL" id="JARUJP010000007">
    <property type="protein sequence ID" value="MDW8801105.1"/>
    <property type="molecule type" value="Genomic_DNA"/>
</dbReference>
<accession>A0ABU4JSJ7</accession>
<dbReference type="Pfam" id="PF00672">
    <property type="entry name" value="HAMP"/>
    <property type="match status" value="1"/>
</dbReference>
<evidence type="ECO:0000256" key="3">
    <source>
        <dbReference type="ARBA" id="ARBA00012438"/>
    </source>
</evidence>
<dbReference type="PROSITE" id="PS50885">
    <property type="entry name" value="HAMP"/>
    <property type="match status" value="1"/>
</dbReference>
<dbReference type="PANTHER" id="PTHR45453:SF1">
    <property type="entry name" value="PHOSPHATE REGULON SENSOR PROTEIN PHOR"/>
    <property type="match status" value="1"/>
</dbReference>
<evidence type="ECO:0000256" key="7">
    <source>
        <dbReference type="ARBA" id="ARBA00023012"/>
    </source>
</evidence>
<reference evidence="13 14" key="1">
    <citation type="submission" date="2023-04" db="EMBL/GenBank/DDBJ databases">
        <title>Clostridium tannerae sp. nov., isolated from the fecal material of an alpaca.</title>
        <authorList>
            <person name="Miller S."/>
            <person name="Hendry M."/>
            <person name="King J."/>
            <person name="Sankaranarayanan K."/>
            <person name="Lawson P.A."/>
        </authorList>
    </citation>
    <scope>NUCLEOTIDE SEQUENCE [LARGE SCALE GENOMIC DNA]</scope>
    <source>
        <strain evidence="13 14">A1-XYC3</strain>
    </source>
</reference>
<evidence type="ECO:0000256" key="9">
    <source>
        <dbReference type="SAM" id="Phobius"/>
    </source>
</evidence>
<dbReference type="SMART" id="SM00387">
    <property type="entry name" value="HATPase_c"/>
    <property type="match status" value="1"/>
</dbReference>
<dbReference type="CDD" id="cd00082">
    <property type="entry name" value="HisKA"/>
    <property type="match status" value="1"/>
</dbReference>
<organism evidence="13 14">
    <name type="scientific">Clostridium tanneri</name>
    <dbReference type="NCBI Taxonomy" id="3037988"/>
    <lineage>
        <taxon>Bacteria</taxon>
        <taxon>Bacillati</taxon>
        <taxon>Bacillota</taxon>
        <taxon>Clostridia</taxon>
        <taxon>Eubacteriales</taxon>
        <taxon>Clostridiaceae</taxon>
        <taxon>Clostridium</taxon>
    </lineage>
</organism>
<evidence type="ECO:0000256" key="6">
    <source>
        <dbReference type="ARBA" id="ARBA00022777"/>
    </source>
</evidence>
<dbReference type="SUPFAM" id="SSF55874">
    <property type="entry name" value="ATPase domain of HSP90 chaperone/DNA topoisomerase II/histidine kinase"/>
    <property type="match status" value="1"/>
</dbReference>